<dbReference type="EMBL" id="FP929055">
    <property type="protein sequence ID" value="CBL25507.1"/>
    <property type="molecule type" value="Genomic_DNA"/>
</dbReference>
<organism evidence="1 2">
    <name type="scientific">[Ruminococcus] torques L2-14</name>
    <dbReference type="NCBI Taxonomy" id="657313"/>
    <lineage>
        <taxon>Bacteria</taxon>
        <taxon>Bacillati</taxon>
        <taxon>Bacillota</taxon>
        <taxon>Clostridia</taxon>
        <taxon>Lachnospirales</taxon>
        <taxon>Lachnospiraceae</taxon>
        <taxon>Mediterraneibacter</taxon>
    </lineage>
</organism>
<sequence>MKKYAESKGFFDFKAERELYSIVKAW</sequence>
<name>D4M2P5_9FIRM</name>
<proteinExistence type="predicted"/>
<reference evidence="1 2" key="1">
    <citation type="submission" date="2010-03" db="EMBL/GenBank/DDBJ databases">
        <title>The genome sequence of Ruminococcus torques L2-14.</title>
        <authorList>
            <consortium name="metaHIT consortium -- http://www.metahit.eu/"/>
            <person name="Pajon A."/>
            <person name="Turner K."/>
            <person name="Parkhill J."/>
            <person name="Duncan S."/>
            <person name="Flint H."/>
        </authorList>
    </citation>
    <scope>NUCLEOTIDE SEQUENCE [LARGE SCALE GENOMIC DNA]</scope>
    <source>
        <strain evidence="1 2">L2-14</strain>
    </source>
</reference>
<dbReference type="KEGG" id="rto:RTO_07950"/>
<dbReference type="AlphaFoldDB" id="D4M2P5"/>
<reference evidence="1 2" key="2">
    <citation type="submission" date="2010-03" db="EMBL/GenBank/DDBJ databases">
        <authorList>
            <person name="Pajon A."/>
        </authorList>
    </citation>
    <scope>NUCLEOTIDE SEQUENCE [LARGE SCALE GENOMIC DNA]</scope>
    <source>
        <strain evidence="1 2">L2-14</strain>
    </source>
</reference>
<dbReference type="HOGENOM" id="CLU_3417039_0_0_9"/>
<protein>
    <submittedName>
        <fullName evidence="1">Uncharacterized protein</fullName>
    </submittedName>
</protein>
<accession>D4M2P5</accession>
<evidence type="ECO:0000313" key="1">
    <source>
        <dbReference type="EMBL" id="CBL25507.1"/>
    </source>
</evidence>
<gene>
    <name evidence="1" type="ORF">RTO_07950</name>
</gene>
<evidence type="ECO:0000313" key="2">
    <source>
        <dbReference type="Proteomes" id="UP000008956"/>
    </source>
</evidence>
<dbReference type="Proteomes" id="UP000008956">
    <property type="component" value="Chromosome"/>
</dbReference>